<evidence type="ECO:0000256" key="1">
    <source>
        <dbReference type="ARBA" id="ARBA00008984"/>
    </source>
</evidence>
<dbReference type="OrthoDB" id="9797551at2"/>
<dbReference type="STRING" id="64971.SAMN05421831_103153"/>
<feature type="domain" description="UPF0033" evidence="2">
    <location>
        <begin position="20"/>
        <end position="44"/>
    </location>
</feature>
<comment type="similarity">
    <text evidence="1">Belongs to the sulfur carrier protein TusA family.</text>
</comment>
<protein>
    <submittedName>
        <fullName evidence="3">tRNA 2-thiouridine synthesizing protein A</fullName>
    </submittedName>
</protein>
<evidence type="ECO:0000313" key="3">
    <source>
        <dbReference type="EMBL" id="SEI51904.1"/>
    </source>
</evidence>
<organism evidence="3 4">
    <name type="scientific">Allopseudospirillum japonicum</name>
    <dbReference type="NCBI Taxonomy" id="64971"/>
    <lineage>
        <taxon>Bacteria</taxon>
        <taxon>Pseudomonadati</taxon>
        <taxon>Pseudomonadota</taxon>
        <taxon>Gammaproteobacteria</taxon>
        <taxon>Oceanospirillales</taxon>
        <taxon>Oceanospirillaceae</taxon>
        <taxon>Allopseudospirillum</taxon>
    </lineage>
</organism>
<sequence>MQSTPAQAAFTPAFSVDHTLDARGLVCPLPLLKTKHCLLQLEVGQVLYVLAEDTGAWTDIPAFVRHSQQHTLLDAQHTATGYHFWIRKGESLFSRSV</sequence>
<accession>A0A1H6RF29</accession>
<dbReference type="Gene3D" id="3.30.110.40">
    <property type="entry name" value="TusA-like domain"/>
    <property type="match status" value="1"/>
</dbReference>
<gene>
    <name evidence="3" type="ORF">SAMN05421831_103153</name>
</gene>
<name>A0A1H6RF29_9GAMM</name>
<keyword evidence="4" id="KW-1185">Reference proteome</keyword>
<dbReference type="Proteomes" id="UP000242999">
    <property type="component" value="Unassembled WGS sequence"/>
</dbReference>
<proteinExistence type="inferred from homology"/>
<dbReference type="PANTHER" id="PTHR33279">
    <property type="entry name" value="SULFUR CARRIER PROTEIN YEDF-RELATED"/>
    <property type="match status" value="1"/>
</dbReference>
<evidence type="ECO:0000313" key="4">
    <source>
        <dbReference type="Proteomes" id="UP000242999"/>
    </source>
</evidence>
<evidence type="ECO:0000259" key="2">
    <source>
        <dbReference type="PROSITE" id="PS01148"/>
    </source>
</evidence>
<dbReference type="PROSITE" id="PS01148">
    <property type="entry name" value="UPF0033"/>
    <property type="match status" value="1"/>
</dbReference>
<dbReference type="EMBL" id="FNYH01000003">
    <property type="protein sequence ID" value="SEI51904.1"/>
    <property type="molecule type" value="Genomic_DNA"/>
</dbReference>
<dbReference type="CDD" id="cd00291">
    <property type="entry name" value="SirA_YedF_YeeD"/>
    <property type="match status" value="1"/>
</dbReference>
<dbReference type="AlphaFoldDB" id="A0A1H6RF29"/>
<dbReference type="InterPro" id="IPR036868">
    <property type="entry name" value="TusA-like_sf"/>
</dbReference>
<dbReference type="Pfam" id="PF01206">
    <property type="entry name" value="TusA"/>
    <property type="match status" value="1"/>
</dbReference>
<dbReference type="PANTHER" id="PTHR33279:SF6">
    <property type="entry name" value="SULFUR CARRIER PROTEIN YEDF-RELATED"/>
    <property type="match status" value="1"/>
</dbReference>
<dbReference type="InterPro" id="IPR001455">
    <property type="entry name" value="TusA-like"/>
</dbReference>
<reference evidence="4" key="1">
    <citation type="submission" date="2016-10" db="EMBL/GenBank/DDBJ databases">
        <authorList>
            <person name="Varghese N."/>
            <person name="Submissions S."/>
        </authorList>
    </citation>
    <scope>NUCLEOTIDE SEQUENCE [LARGE SCALE GENOMIC DNA]</scope>
    <source>
        <strain evidence="4">DSM 7165</strain>
    </source>
</reference>
<dbReference type="SUPFAM" id="SSF64307">
    <property type="entry name" value="SirA-like"/>
    <property type="match status" value="1"/>
</dbReference>